<evidence type="ECO:0000313" key="3">
    <source>
        <dbReference type="Proteomes" id="UP001589693"/>
    </source>
</evidence>
<gene>
    <name evidence="2" type="ORF">ACFFQA_32670</name>
</gene>
<dbReference type="Gene3D" id="1.25.40.10">
    <property type="entry name" value="Tetratricopeptide repeat domain"/>
    <property type="match status" value="1"/>
</dbReference>
<organism evidence="2 3">
    <name type="scientific">Allokutzneria oryzae</name>
    <dbReference type="NCBI Taxonomy" id="1378989"/>
    <lineage>
        <taxon>Bacteria</taxon>
        <taxon>Bacillati</taxon>
        <taxon>Actinomycetota</taxon>
        <taxon>Actinomycetes</taxon>
        <taxon>Pseudonocardiales</taxon>
        <taxon>Pseudonocardiaceae</taxon>
        <taxon>Allokutzneria</taxon>
    </lineage>
</organism>
<evidence type="ECO:0000259" key="1">
    <source>
        <dbReference type="Pfam" id="PF17128"/>
    </source>
</evidence>
<name>A0ABV6A9W3_9PSEU</name>
<dbReference type="Pfam" id="PF17128">
    <property type="entry name" value="DUF5107"/>
    <property type="match status" value="1"/>
</dbReference>
<protein>
    <submittedName>
        <fullName evidence="2">DUF5107 domain-containing protein</fullName>
    </submittedName>
</protein>
<dbReference type="Proteomes" id="UP001589693">
    <property type="component" value="Unassembled WGS sequence"/>
</dbReference>
<reference evidence="2 3" key="1">
    <citation type="submission" date="2024-09" db="EMBL/GenBank/DDBJ databases">
        <authorList>
            <person name="Sun Q."/>
            <person name="Mori K."/>
        </authorList>
    </citation>
    <scope>NUCLEOTIDE SEQUENCE [LARGE SCALE GENOMIC DNA]</scope>
    <source>
        <strain evidence="2 3">TBRC 7907</strain>
    </source>
</reference>
<dbReference type="InterPro" id="IPR033396">
    <property type="entry name" value="DUF5107"/>
</dbReference>
<dbReference type="InterPro" id="IPR011990">
    <property type="entry name" value="TPR-like_helical_dom_sf"/>
</dbReference>
<dbReference type="SUPFAM" id="SSF48452">
    <property type="entry name" value="TPR-like"/>
    <property type="match status" value="1"/>
</dbReference>
<dbReference type="EMBL" id="JBHLZU010000027">
    <property type="protein sequence ID" value="MFB9908716.1"/>
    <property type="molecule type" value="Genomic_DNA"/>
</dbReference>
<feature type="domain" description="DUF5107" evidence="1">
    <location>
        <begin position="52"/>
        <end position="317"/>
    </location>
</feature>
<sequence length="597" mass="65575">MLRRGRLDIAVSPLGELNPLPPLGGLPDAPYEFDLAELSEDIAEGIRYGRVRTMVPYLTQDGYGRTPQMSTVDTLVLENSRLCATFLPQWGGRLWSLVDKATHAELLHVPDVLQPANLALRNAWFAGGVEWNIGTRGHSPTTCAPLFAARVGEDRLRMWEWERVRGVVFSIDAWLPEDSAALFIGVRVHNPSTQDTPMYWWSNTAVRETPDLRVLAPATTAFRTSYEGDLSRVDVTEDVTFPARSPEAADYFYEVERPWIAAVDARGRGLGQVSTPELKGRKQFCWGSSAGGRRWQEWLGGGPYCEIQAGLARTQYEHVPLAAASSIRWVEAYGPVDGEDTERAIDAMCSPRRLDEAVREFDEALTEQLGELFATGSGWGALEDVHVSGVAFPAEALGAEQRPWLELLRHGCLDASHPAIAPESYVLGSAWERRLAAAPANWATHYHLGVIAHADGRLGQARWHYERSLEHSSSAWARRALALVNGGDPEQLARALAEAPGVWQLAVEAVAAARTGADALALLDSLRPEVAARGRLRLLRVRAALDAGRREDAAALLRSGIEVPDLREGEVSLDRLWAGACPGEPLPIDYDFRMHGG</sequence>
<evidence type="ECO:0000313" key="2">
    <source>
        <dbReference type="EMBL" id="MFB9908716.1"/>
    </source>
</evidence>
<accession>A0ABV6A9W3</accession>
<dbReference type="RefSeq" id="WP_377860667.1">
    <property type="nucleotide sequence ID" value="NZ_JBHLZU010000027.1"/>
</dbReference>
<keyword evidence="3" id="KW-1185">Reference proteome</keyword>
<proteinExistence type="predicted"/>
<comment type="caution">
    <text evidence="2">The sequence shown here is derived from an EMBL/GenBank/DDBJ whole genome shotgun (WGS) entry which is preliminary data.</text>
</comment>